<dbReference type="EMBL" id="JBGFUD010006535">
    <property type="protein sequence ID" value="MFH4981054.1"/>
    <property type="molecule type" value="Genomic_DNA"/>
</dbReference>
<name>A0ABD6ESB2_9BILA</name>
<comment type="caution">
    <text evidence="2">The sequence shown here is derived from an EMBL/GenBank/DDBJ whole genome shotgun (WGS) entry which is preliminary data.</text>
</comment>
<keyword evidence="3" id="KW-1185">Reference proteome</keyword>
<proteinExistence type="predicted"/>
<dbReference type="Proteomes" id="UP001608902">
    <property type="component" value="Unassembled WGS sequence"/>
</dbReference>
<feature type="compositionally biased region" description="Basic and acidic residues" evidence="1">
    <location>
        <begin position="47"/>
        <end position="69"/>
    </location>
</feature>
<protein>
    <submittedName>
        <fullName evidence="2">Uncharacterized protein</fullName>
    </submittedName>
</protein>
<gene>
    <name evidence="2" type="ORF">AB6A40_007763</name>
</gene>
<sequence length="132" mass="15296">MSHVNSGKPTVNARAVRISLWRRIVVRAVIYVVSTKESAVQCLRKEVQRNQTEKHRRDESPRRVPKESASEITDDIVPRSHIHFGVLHFNSGVCLQTKQFLSESSARWNTMFYCNKYLSILISHAFSLREKN</sequence>
<evidence type="ECO:0000313" key="2">
    <source>
        <dbReference type="EMBL" id="MFH4981054.1"/>
    </source>
</evidence>
<evidence type="ECO:0000256" key="1">
    <source>
        <dbReference type="SAM" id="MobiDB-lite"/>
    </source>
</evidence>
<dbReference type="AlphaFoldDB" id="A0ABD6ESB2"/>
<accession>A0ABD6ESB2</accession>
<reference evidence="2 3" key="1">
    <citation type="submission" date="2024-08" db="EMBL/GenBank/DDBJ databases">
        <title>Gnathostoma spinigerum genome.</title>
        <authorList>
            <person name="Gonzalez-Bertolin B."/>
            <person name="Monzon S."/>
            <person name="Zaballos A."/>
            <person name="Jimenez P."/>
            <person name="Dekumyoy P."/>
            <person name="Varona S."/>
            <person name="Cuesta I."/>
            <person name="Sumanam S."/>
            <person name="Adisakwattana P."/>
            <person name="Gasser R.B."/>
            <person name="Hernandez-Gonzalez A."/>
            <person name="Young N.D."/>
            <person name="Perteguer M.J."/>
        </authorList>
    </citation>
    <scope>NUCLEOTIDE SEQUENCE [LARGE SCALE GENOMIC DNA]</scope>
    <source>
        <strain evidence="2">AL3</strain>
        <tissue evidence="2">Liver</tissue>
    </source>
</reference>
<feature type="region of interest" description="Disordered" evidence="1">
    <location>
        <begin position="47"/>
        <end position="70"/>
    </location>
</feature>
<organism evidence="2 3">
    <name type="scientific">Gnathostoma spinigerum</name>
    <dbReference type="NCBI Taxonomy" id="75299"/>
    <lineage>
        <taxon>Eukaryota</taxon>
        <taxon>Metazoa</taxon>
        <taxon>Ecdysozoa</taxon>
        <taxon>Nematoda</taxon>
        <taxon>Chromadorea</taxon>
        <taxon>Rhabditida</taxon>
        <taxon>Spirurina</taxon>
        <taxon>Gnathostomatomorpha</taxon>
        <taxon>Gnathostomatoidea</taxon>
        <taxon>Gnathostomatidae</taxon>
        <taxon>Gnathostoma</taxon>
    </lineage>
</organism>
<evidence type="ECO:0000313" key="3">
    <source>
        <dbReference type="Proteomes" id="UP001608902"/>
    </source>
</evidence>